<evidence type="ECO:0000313" key="13">
    <source>
        <dbReference type="Proteomes" id="UP001085076"/>
    </source>
</evidence>
<evidence type="ECO:0000256" key="10">
    <source>
        <dbReference type="SAM" id="MobiDB-lite"/>
    </source>
</evidence>
<keyword evidence="5 8" id="KW-0238">DNA-binding</keyword>
<sequence length="286" mass="30892">MQELLSGVIETESKLSFPLESILSSKNSSSSSSSPSPLSSSSSSSSSAAAATTTTDHRENLRCPRCDSSNTKFCYYNNYNLTQPRHFCKTCRRYWTKGGALRNIPIGGGCRKAKPIISAAKSNATKPKPPPSDHSMNYSTPLVWHPPHSSQLLTLLRASSIQNPNPNPNPSQSLHSIIGYQMATDPMVTLNTQSLSLEYPIGQPQHGLLLADNQIPGIQELYQKLRSSAFHYNDELQGIISSVDSNAGASMSSTMAAATVNGELLPISSGDQFGYWNPTNNGPLFP</sequence>
<keyword evidence="13" id="KW-1185">Reference proteome</keyword>
<evidence type="ECO:0000256" key="1">
    <source>
        <dbReference type="ARBA" id="ARBA00022723"/>
    </source>
</evidence>
<evidence type="ECO:0000259" key="11">
    <source>
        <dbReference type="PROSITE" id="PS50884"/>
    </source>
</evidence>
<comment type="function">
    <text evidence="9">Transcription factor that binds specifically to a 5'-AA[AG]G-3' consensus core sequence.</text>
</comment>
<feature type="region of interest" description="Disordered" evidence="10">
    <location>
        <begin position="24"/>
        <end position="62"/>
    </location>
</feature>
<keyword evidence="7 8" id="KW-0539">Nucleus</keyword>
<dbReference type="OrthoDB" id="1927254at2759"/>
<evidence type="ECO:0000256" key="7">
    <source>
        <dbReference type="ARBA" id="ARBA00023242"/>
    </source>
</evidence>
<dbReference type="InterPro" id="IPR003851">
    <property type="entry name" value="Znf_Dof"/>
</dbReference>
<proteinExistence type="predicted"/>
<evidence type="ECO:0000256" key="3">
    <source>
        <dbReference type="ARBA" id="ARBA00022833"/>
    </source>
</evidence>
<evidence type="ECO:0000256" key="5">
    <source>
        <dbReference type="ARBA" id="ARBA00023125"/>
    </source>
</evidence>
<dbReference type="GO" id="GO:0003700">
    <property type="term" value="F:DNA-binding transcription factor activity"/>
    <property type="evidence" value="ECO:0007669"/>
    <property type="project" value="UniProtKB-UniRule"/>
</dbReference>
<keyword evidence="1 9" id="KW-0479">Metal-binding</keyword>
<keyword evidence="3 9" id="KW-0862">Zinc</keyword>
<evidence type="ECO:0000256" key="6">
    <source>
        <dbReference type="ARBA" id="ARBA00023163"/>
    </source>
</evidence>
<dbReference type="PANTHER" id="PTHR31992">
    <property type="entry name" value="DOF ZINC FINGER PROTEIN DOF1.4-RELATED"/>
    <property type="match status" value="1"/>
</dbReference>
<name>A0A9D5H4W5_9LILI</name>
<dbReference type="PROSITE" id="PS01361">
    <property type="entry name" value="ZF_DOF_1"/>
    <property type="match status" value="1"/>
</dbReference>
<keyword evidence="4 9" id="KW-0805">Transcription regulation</keyword>
<evidence type="ECO:0000256" key="9">
    <source>
        <dbReference type="RuleBase" id="RU369094"/>
    </source>
</evidence>
<comment type="subcellular location">
    <subcellularLocation>
        <location evidence="8 9">Nucleus</location>
    </subcellularLocation>
</comment>
<dbReference type="PROSITE" id="PS50884">
    <property type="entry name" value="ZF_DOF_2"/>
    <property type="match status" value="1"/>
</dbReference>
<feature type="domain" description="Dof-type" evidence="11">
    <location>
        <begin position="61"/>
        <end position="115"/>
    </location>
</feature>
<keyword evidence="6 9" id="KW-0804">Transcription</keyword>
<dbReference type="PANTHER" id="PTHR31992:SF313">
    <property type="entry name" value="DOF ZINC FINGER PROTEIN DOF5.7"/>
    <property type="match status" value="1"/>
</dbReference>
<dbReference type="GO" id="GO:0003677">
    <property type="term" value="F:DNA binding"/>
    <property type="evidence" value="ECO:0007669"/>
    <property type="project" value="UniProtKB-UniRule"/>
</dbReference>
<accession>A0A9D5H4W5</accession>
<comment type="caution">
    <text evidence="12">The sequence shown here is derived from an EMBL/GenBank/DDBJ whole genome shotgun (WGS) entry which is preliminary data.</text>
</comment>
<protein>
    <recommendedName>
        <fullName evidence="9">Dof zinc finger protein</fullName>
    </recommendedName>
</protein>
<feature type="compositionally biased region" description="Low complexity" evidence="10">
    <location>
        <begin position="24"/>
        <end position="47"/>
    </location>
</feature>
<dbReference type="InterPro" id="IPR045174">
    <property type="entry name" value="Dof"/>
</dbReference>
<organism evidence="12 13">
    <name type="scientific">Dioscorea zingiberensis</name>
    <dbReference type="NCBI Taxonomy" id="325984"/>
    <lineage>
        <taxon>Eukaryota</taxon>
        <taxon>Viridiplantae</taxon>
        <taxon>Streptophyta</taxon>
        <taxon>Embryophyta</taxon>
        <taxon>Tracheophyta</taxon>
        <taxon>Spermatophyta</taxon>
        <taxon>Magnoliopsida</taxon>
        <taxon>Liliopsida</taxon>
        <taxon>Dioscoreales</taxon>
        <taxon>Dioscoreaceae</taxon>
        <taxon>Dioscorea</taxon>
    </lineage>
</organism>
<dbReference type="EMBL" id="JAGGNH010000009">
    <property type="protein sequence ID" value="KAJ0963409.1"/>
    <property type="molecule type" value="Genomic_DNA"/>
</dbReference>
<dbReference type="GO" id="GO:0005634">
    <property type="term" value="C:nucleus"/>
    <property type="evidence" value="ECO:0007669"/>
    <property type="project" value="UniProtKB-SubCell"/>
</dbReference>
<dbReference type="AlphaFoldDB" id="A0A9D5H4W5"/>
<reference evidence="12" key="1">
    <citation type="submission" date="2021-03" db="EMBL/GenBank/DDBJ databases">
        <authorList>
            <person name="Li Z."/>
            <person name="Yang C."/>
        </authorList>
    </citation>
    <scope>NUCLEOTIDE SEQUENCE</scope>
    <source>
        <strain evidence="12">Dzin_1.0</strain>
        <tissue evidence="12">Leaf</tissue>
    </source>
</reference>
<keyword evidence="2 8" id="KW-0863">Zinc-finger</keyword>
<dbReference type="GO" id="GO:0008270">
    <property type="term" value="F:zinc ion binding"/>
    <property type="evidence" value="ECO:0007669"/>
    <property type="project" value="UniProtKB-KW"/>
</dbReference>
<evidence type="ECO:0000256" key="8">
    <source>
        <dbReference type="PROSITE-ProRule" id="PRU00071"/>
    </source>
</evidence>
<dbReference type="Pfam" id="PF02701">
    <property type="entry name" value="Zn_ribbon_Dof"/>
    <property type="match status" value="1"/>
</dbReference>
<reference evidence="12" key="2">
    <citation type="journal article" date="2022" name="Hortic Res">
        <title>The genome of Dioscorea zingiberensis sheds light on the biosynthesis, origin and evolution of the medicinally important diosgenin saponins.</title>
        <authorList>
            <person name="Li Y."/>
            <person name="Tan C."/>
            <person name="Li Z."/>
            <person name="Guo J."/>
            <person name="Li S."/>
            <person name="Chen X."/>
            <person name="Wang C."/>
            <person name="Dai X."/>
            <person name="Yang H."/>
            <person name="Song W."/>
            <person name="Hou L."/>
            <person name="Xu J."/>
            <person name="Tong Z."/>
            <person name="Xu A."/>
            <person name="Yuan X."/>
            <person name="Wang W."/>
            <person name="Yang Q."/>
            <person name="Chen L."/>
            <person name="Sun Z."/>
            <person name="Wang K."/>
            <person name="Pan B."/>
            <person name="Chen J."/>
            <person name="Bao Y."/>
            <person name="Liu F."/>
            <person name="Qi X."/>
            <person name="Gang D.R."/>
            <person name="Wen J."/>
            <person name="Li J."/>
        </authorList>
    </citation>
    <scope>NUCLEOTIDE SEQUENCE</scope>
    <source>
        <strain evidence="12">Dzin_1.0</strain>
    </source>
</reference>
<evidence type="ECO:0000313" key="12">
    <source>
        <dbReference type="EMBL" id="KAJ0963409.1"/>
    </source>
</evidence>
<evidence type="ECO:0000256" key="4">
    <source>
        <dbReference type="ARBA" id="ARBA00023015"/>
    </source>
</evidence>
<gene>
    <name evidence="12" type="ORF">J5N97_028531</name>
</gene>
<evidence type="ECO:0000256" key="2">
    <source>
        <dbReference type="ARBA" id="ARBA00022771"/>
    </source>
</evidence>
<dbReference type="Proteomes" id="UP001085076">
    <property type="component" value="Miscellaneous, Linkage group lg09"/>
</dbReference>